<evidence type="ECO:0000313" key="1">
    <source>
        <dbReference type="EMBL" id="KAF6150279.1"/>
    </source>
</evidence>
<organism evidence="1 2">
    <name type="scientific">Kingdonia uniflora</name>
    <dbReference type="NCBI Taxonomy" id="39325"/>
    <lineage>
        <taxon>Eukaryota</taxon>
        <taxon>Viridiplantae</taxon>
        <taxon>Streptophyta</taxon>
        <taxon>Embryophyta</taxon>
        <taxon>Tracheophyta</taxon>
        <taxon>Spermatophyta</taxon>
        <taxon>Magnoliopsida</taxon>
        <taxon>Ranunculales</taxon>
        <taxon>Circaeasteraceae</taxon>
        <taxon>Kingdonia</taxon>
    </lineage>
</organism>
<proteinExistence type="predicted"/>
<dbReference type="EMBL" id="JACGCM010001747">
    <property type="protein sequence ID" value="KAF6150279.1"/>
    <property type="molecule type" value="Genomic_DNA"/>
</dbReference>
<name>A0A7J7M5W3_9MAGN</name>
<gene>
    <name evidence="1" type="ORF">GIB67_033978</name>
</gene>
<feature type="non-terminal residue" evidence="1">
    <location>
        <position position="1"/>
    </location>
</feature>
<reference evidence="1 2" key="1">
    <citation type="journal article" date="2020" name="IScience">
        <title>Genome Sequencing of the Endangered Kingdonia uniflora (Circaeasteraceae, Ranunculales) Reveals Potential Mechanisms of Evolutionary Specialization.</title>
        <authorList>
            <person name="Sun Y."/>
            <person name="Deng T."/>
            <person name="Zhang A."/>
            <person name="Moore M.J."/>
            <person name="Landis J.B."/>
            <person name="Lin N."/>
            <person name="Zhang H."/>
            <person name="Zhang X."/>
            <person name="Huang J."/>
            <person name="Zhang X."/>
            <person name="Sun H."/>
            <person name="Wang H."/>
        </authorList>
    </citation>
    <scope>NUCLEOTIDE SEQUENCE [LARGE SCALE GENOMIC DNA]</scope>
    <source>
        <strain evidence="1">TB1705</strain>
        <tissue evidence="1">Leaf</tissue>
    </source>
</reference>
<protein>
    <submittedName>
        <fullName evidence="1">Uncharacterized protein</fullName>
    </submittedName>
</protein>
<dbReference type="AlphaFoldDB" id="A0A7J7M5W3"/>
<evidence type="ECO:0000313" key="2">
    <source>
        <dbReference type="Proteomes" id="UP000541444"/>
    </source>
</evidence>
<accession>A0A7J7M5W3</accession>
<dbReference type="Proteomes" id="UP000541444">
    <property type="component" value="Unassembled WGS sequence"/>
</dbReference>
<keyword evidence="2" id="KW-1185">Reference proteome</keyword>
<comment type="caution">
    <text evidence="1">The sequence shown here is derived from an EMBL/GenBank/DDBJ whole genome shotgun (WGS) entry which is preliminary data.</text>
</comment>
<sequence length="75" mass="8247">LQASADQTTVVSVEEQTLEVEKTKDEASQASADQTTAVSVEKRTIEVVQTEVIISYQEEDIGKTSQTKESKEEVD</sequence>